<gene>
    <name evidence="1" type="ordered locus">Ngar_c21560</name>
</gene>
<keyword evidence="2" id="KW-1185">Reference proteome</keyword>
<dbReference type="BioCyc" id="CNIT1237085:G1324-2154-MONOMER"/>
<dbReference type="RefSeq" id="WP_015019621.1">
    <property type="nucleotide sequence ID" value="NC_018719.1"/>
</dbReference>
<reference evidence="1 2" key="1">
    <citation type="journal article" date="2012" name="Environ. Microbiol.">
        <title>The genome of the ammonia-oxidizing Candidatus Nitrososphaera gargensis: insights into metabolic versatility and environmental adaptations.</title>
        <authorList>
            <person name="Spang A."/>
            <person name="Poehlein A."/>
            <person name="Offre P."/>
            <person name="Zumbragel S."/>
            <person name="Haider S."/>
            <person name="Rychlik N."/>
            <person name="Nowka B."/>
            <person name="Schmeisser C."/>
            <person name="Lebedeva E.V."/>
            <person name="Rattei T."/>
            <person name="Bohm C."/>
            <person name="Schmid M."/>
            <person name="Galushko A."/>
            <person name="Hatzenpichler R."/>
            <person name="Weinmaier T."/>
            <person name="Daniel R."/>
            <person name="Schleper C."/>
            <person name="Spieck E."/>
            <person name="Streit W."/>
            <person name="Wagner M."/>
        </authorList>
    </citation>
    <scope>NUCLEOTIDE SEQUENCE [LARGE SCALE GENOMIC DNA]</scope>
    <source>
        <strain evidence="2">Ga9.2</strain>
    </source>
</reference>
<dbReference type="AlphaFoldDB" id="K0ICI2"/>
<dbReference type="Proteomes" id="UP000008037">
    <property type="component" value="Chromosome"/>
</dbReference>
<dbReference type="InParanoid" id="K0ICI2"/>
<dbReference type="OrthoDB" id="6810at2157"/>
<protein>
    <submittedName>
        <fullName evidence="1">Uncharacterized protein</fullName>
    </submittedName>
</protein>
<dbReference type="HOGENOM" id="CLU_1665407_0_0_2"/>
<dbReference type="EMBL" id="CP002408">
    <property type="protein sequence ID" value="AFU59086.1"/>
    <property type="molecule type" value="Genomic_DNA"/>
</dbReference>
<evidence type="ECO:0000313" key="1">
    <source>
        <dbReference type="EMBL" id="AFU59086.1"/>
    </source>
</evidence>
<name>K0ICI2_NITGG</name>
<accession>K0ICI2</accession>
<evidence type="ECO:0000313" key="2">
    <source>
        <dbReference type="Proteomes" id="UP000008037"/>
    </source>
</evidence>
<dbReference type="GeneID" id="13796019"/>
<organism evidence="1 2">
    <name type="scientific">Nitrososphaera gargensis (strain Ga9.2)</name>
    <dbReference type="NCBI Taxonomy" id="1237085"/>
    <lineage>
        <taxon>Archaea</taxon>
        <taxon>Nitrososphaerota</taxon>
        <taxon>Nitrososphaeria</taxon>
        <taxon>Nitrososphaerales</taxon>
        <taxon>Nitrososphaeraceae</taxon>
        <taxon>Nitrososphaera</taxon>
    </lineage>
</organism>
<proteinExistence type="predicted"/>
<dbReference type="KEGG" id="nga:Ngar_c21560"/>
<dbReference type="STRING" id="1237085.Ngar_c21560"/>
<sequence>MTRMVSARTFFARMNEGRSGWMTEGQLIKGCREFFVSNGYDQLEENKIFNRGERIFNSLLVGSKTAGDDNDKETIVAYFQPRMDRHDTRLLGHLESMLYDLLDNYENTNLMLVTDSLSYTPIVKVEELGVAIENLMDEGMFLLFLNERSGYALFDEFQKLTMPIPVPD</sequence>